<evidence type="ECO:0000256" key="8">
    <source>
        <dbReference type="ARBA" id="ARBA00022692"/>
    </source>
</evidence>
<sequence>MVERLRDVVARLLSPPARLLIRLGVSADVITWMGTVLVVGVAAVFIPLGWLWQAALVLAVISFADMLDGQIARLSGHSTRWGAFLDSSLDRIGDGAVFGAITVWFALAGQPLLAGLAVAALVLGQVTSYVKARAESHGWTVSGGLAARADRLAIAYLGLLGQGLGLGWALGAAMAVLTVLSAITVVQRFAQVHRQARHPQPADDELVR</sequence>
<feature type="binding site" evidence="17">
    <location>
        <position position="73"/>
    </location>
    <ligand>
        <name>a CDP-1,2-diacyl-sn-glycerol</name>
        <dbReference type="ChEBI" id="CHEBI:58332"/>
    </ligand>
</feature>
<evidence type="ECO:0000256" key="4">
    <source>
        <dbReference type="ARBA" id="ARBA00010441"/>
    </source>
</evidence>
<dbReference type="Gene3D" id="1.20.120.1760">
    <property type="match status" value="1"/>
</dbReference>
<comment type="catalytic activity">
    <reaction evidence="16 17">
        <text>a CDP-1,2-diacyl-sn-glycerol + 1D-myo-inositol 3-phosphate = a 1,2-diacyl-sn-glycero-3-phospho-(1D-myo-inositol-3-phosphate) + CMP + H(+)</text>
        <dbReference type="Rhea" id="RHEA:60504"/>
        <dbReference type="ChEBI" id="CHEBI:15378"/>
        <dbReference type="ChEBI" id="CHEBI:58088"/>
        <dbReference type="ChEBI" id="CHEBI:58332"/>
        <dbReference type="ChEBI" id="CHEBI:58401"/>
        <dbReference type="ChEBI" id="CHEBI:60377"/>
    </reaction>
</comment>
<dbReference type="GO" id="GO:0005886">
    <property type="term" value="C:plasma membrane"/>
    <property type="evidence" value="ECO:0007669"/>
    <property type="project" value="UniProtKB-SubCell"/>
</dbReference>
<reference evidence="19" key="1">
    <citation type="submission" date="2020-10" db="EMBL/GenBank/DDBJ databases">
        <authorList>
            <person name="Gilroy R."/>
        </authorList>
    </citation>
    <scope>NUCLEOTIDE SEQUENCE</scope>
    <source>
        <strain evidence="19">ChiGjej1B1-24693</strain>
    </source>
</reference>
<name>A0A9D1GVJ4_9ACTN</name>
<feature type="binding site" evidence="17">
    <location>
        <position position="86"/>
    </location>
    <ligand>
        <name>Mg(2+)</name>
        <dbReference type="ChEBI" id="CHEBI:18420"/>
        <label>1</label>
    </ligand>
</feature>
<dbReference type="AlphaFoldDB" id="A0A9D1GVJ4"/>
<organism evidence="19 20">
    <name type="scientific">Candidatus Avipropionibacterium avicola</name>
    <dbReference type="NCBI Taxonomy" id="2840701"/>
    <lineage>
        <taxon>Bacteria</taxon>
        <taxon>Bacillati</taxon>
        <taxon>Actinomycetota</taxon>
        <taxon>Actinomycetes</taxon>
        <taxon>Propionibacteriales</taxon>
        <taxon>Propionibacteriaceae</taxon>
        <taxon>Propionibacteriaceae incertae sedis</taxon>
        <taxon>Candidatus Avipropionibacterium</taxon>
    </lineage>
</organism>
<accession>A0A9D1GVJ4</accession>
<feature type="binding site" evidence="17">
    <location>
        <begin position="28"/>
        <end position="31"/>
    </location>
    <ligand>
        <name>a CDP-1,2-diacyl-sn-glycerol</name>
        <dbReference type="ChEBI" id="CHEBI:58332"/>
    </ligand>
</feature>
<evidence type="ECO:0000256" key="17">
    <source>
        <dbReference type="HAMAP-Rule" id="MF_02241"/>
    </source>
</evidence>
<keyword evidence="6 17" id="KW-1003">Cell membrane</keyword>
<feature type="binding site" evidence="17">
    <location>
        <position position="69"/>
    </location>
    <ligand>
        <name>a CDP-1,2-diacyl-sn-glycerol</name>
        <dbReference type="ChEBI" id="CHEBI:58332"/>
    </ligand>
</feature>
<keyword evidence="17" id="KW-0594">Phospholipid biosynthesis</keyword>
<comment type="subcellular location">
    <subcellularLocation>
        <location evidence="1 17">Cell membrane</location>
        <topology evidence="1 17">Multi-pass membrane protein</topology>
    </subcellularLocation>
</comment>
<keyword evidence="9 17" id="KW-0479">Metal-binding</keyword>
<keyword evidence="17" id="KW-1208">Phospholipid metabolism</keyword>
<keyword evidence="7 17" id="KW-0808">Transferase</keyword>
<feature type="binding site" evidence="17">
    <location>
        <position position="79"/>
    </location>
    <ligand>
        <name>a CDP-1,2-diacyl-sn-glycerol</name>
        <dbReference type="ChEBI" id="CHEBI:58332"/>
    </ligand>
</feature>
<dbReference type="GO" id="GO:0008654">
    <property type="term" value="P:phospholipid biosynthetic process"/>
    <property type="evidence" value="ECO:0007669"/>
    <property type="project" value="UniProtKB-UniRule"/>
</dbReference>
<evidence type="ECO:0000256" key="5">
    <source>
        <dbReference type="ARBA" id="ARBA00011738"/>
    </source>
</evidence>
<dbReference type="NCBIfam" id="NF045883">
    <property type="entry name" value="PIPSynth"/>
    <property type="match status" value="1"/>
</dbReference>
<dbReference type="InterPro" id="IPR000462">
    <property type="entry name" value="CDP-OH_P_trans"/>
</dbReference>
<dbReference type="InterPro" id="IPR043130">
    <property type="entry name" value="CDP-OH_PTrfase_TM_dom"/>
</dbReference>
<gene>
    <name evidence="19" type="ORF">IAA98_03160</name>
</gene>
<dbReference type="EMBL" id="DVLP01000088">
    <property type="protein sequence ID" value="HIT74561.1"/>
    <property type="molecule type" value="Genomic_DNA"/>
</dbReference>
<feature type="transmembrane region" description="Helical" evidence="17">
    <location>
        <begin position="97"/>
        <end position="123"/>
    </location>
</feature>
<proteinExistence type="inferred from homology"/>
<evidence type="ECO:0000256" key="1">
    <source>
        <dbReference type="ARBA" id="ARBA00004651"/>
    </source>
</evidence>
<feature type="binding site" evidence="17">
    <location>
        <position position="68"/>
    </location>
    <ligand>
        <name>Mg(2+)</name>
        <dbReference type="ChEBI" id="CHEBI:18420"/>
        <label>1</label>
    </ligand>
</feature>
<comment type="caution">
    <text evidence="17">Lacks conserved residue(s) required for the propagation of feature annotation.</text>
</comment>
<evidence type="ECO:0000256" key="16">
    <source>
        <dbReference type="ARBA" id="ARBA00048865"/>
    </source>
</evidence>
<keyword evidence="17" id="KW-0443">Lipid metabolism</keyword>
<evidence type="ECO:0000256" key="15">
    <source>
        <dbReference type="ARBA" id="ARBA00033137"/>
    </source>
</evidence>
<feature type="binding site" evidence="17">
    <location>
        <position position="86"/>
    </location>
    <ligand>
        <name>Mg(2+)</name>
        <dbReference type="ChEBI" id="CHEBI:18420"/>
        <label>2</label>
    </ligand>
</feature>
<feature type="transmembrane region" description="Helical" evidence="17">
    <location>
        <begin position="166"/>
        <end position="186"/>
    </location>
</feature>
<feature type="binding site" evidence="17">
    <location>
        <position position="90"/>
    </location>
    <ligand>
        <name>Mg(2+)</name>
        <dbReference type="ChEBI" id="CHEBI:18420"/>
        <label>2</label>
    </ligand>
</feature>
<comment type="caution">
    <text evidence="19">The sequence shown here is derived from an EMBL/GenBank/DDBJ whole genome shotgun (WGS) entry which is preliminary data.</text>
</comment>
<evidence type="ECO:0000313" key="20">
    <source>
        <dbReference type="Proteomes" id="UP000886842"/>
    </source>
</evidence>
<evidence type="ECO:0000256" key="7">
    <source>
        <dbReference type="ARBA" id="ARBA00022679"/>
    </source>
</evidence>
<comment type="function">
    <text evidence="17">Catalyzes the conjugation of the 1'-hydroxyl group of D-myo-inositol-3-phosphate (also named L-myo-inositol-1-phosphate) with a lipid tail of cytidine diphosphate diacylglycerol (CDP-DAG), forming phosphatidylinositol phosphate (PIP) and CMP. PIP is a precursor of phosphatidylinositol (PI) which is an essential lipid required for cell wall formation.</text>
</comment>
<evidence type="ECO:0000256" key="10">
    <source>
        <dbReference type="ARBA" id="ARBA00022842"/>
    </source>
</evidence>
<keyword evidence="12 17" id="KW-0472">Membrane</keyword>
<keyword evidence="11 17" id="KW-1133">Transmembrane helix</keyword>
<dbReference type="HAMAP" id="MF_02241">
    <property type="entry name" value="PIP_synthase"/>
    <property type="match status" value="1"/>
</dbReference>
<dbReference type="InterPro" id="IPR048254">
    <property type="entry name" value="CDP_ALCOHOL_P_TRANSF_CS"/>
</dbReference>
<evidence type="ECO:0000256" key="18">
    <source>
        <dbReference type="RuleBase" id="RU003750"/>
    </source>
</evidence>
<dbReference type="PROSITE" id="PS00379">
    <property type="entry name" value="CDP_ALCOHOL_P_TRANSF"/>
    <property type="match status" value="1"/>
</dbReference>
<reference evidence="19" key="2">
    <citation type="journal article" date="2021" name="PeerJ">
        <title>Extensive microbial diversity within the chicken gut microbiome revealed by metagenomics and culture.</title>
        <authorList>
            <person name="Gilroy R."/>
            <person name="Ravi A."/>
            <person name="Getino M."/>
            <person name="Pursley I."/>
            <person name="Horton D.L."/>
            <person name="Alikhan N.F."/>
            <person name="Baker D."/>
            <person name="Gharbi K."/>
            <person name="Hall N."/>
            <person name="Watson M."/>
            <person name="Adriaenssens E.M."/>
            <person name="Foster-Nyarko E."/>
            <person name="Jarju S."/>
            <person name="Secka A."/>
            <person name="Antonio M."/>
            <person name="Oren A."/>
            <person name="Chaudhuri R.R."/>
            <person name="La Ragione R."/>
            <person name="Hildebrand F."/>
            <person name="Pallen M.J."/>
        </authorList>
    </citation>
    <scope>NUCLEOTIDE SEQUENCE</scope>
    <source>
        <strain evidence="19">ChiGjej1B1-24693</strain>
    </source>
</reference>
<comment type="cofactor">
    <cofactor evidence="17">
        <name>Mg(2+)</name>
        <dbReference type="ChEBI" id="CHEBI:18420"/>
    </cofactor>
    <text evidence="17">Contains a di-nuclear catalytic Mg(2+) center.</text>
</comment>
<feature type="active site" description="Proton acceptor" evidence="17">
    <location>
        <position position="90"/>
    </location>
</feature>
<evidence type="ECO:0000256" key="2">
    <source>
        <dbReference type="ARBA" id="ARBA00004805"/>
    </source>
</evidence>
<evidence type="ECO:0000256" key="14">
    <source>
        <dbReference type="ARBA" id="ARBA00024082"/>
    </source>
</evidence>
<evidence type="ECO:0000313" key="19">
    <source>
        <dbReference type="EMBL" id="HIT74561.1"/>
    </source>
</evidence>
<comment type="catalytic activity">
    <reaction evidence="13 17">
        <text>1,2-di-(9Z-octadecenoyl)-sn-glycero-3-cytidine-5'-diphosphate + 1D-myo-inositol 3-phosphate = 1,2-di-(9Z-octadecenoyl)-sn-glycero-3-phospho-(1D-myo-inositol-3-phosphate) + CMP + H(+)</text>
        <dbReference type="Rhea" id="RHEA:61216"/>
        <dbReference type="ChEBI" id="CHEBI:15378"/>
        <dbReference type="ChEBI" id="CHEBI:58401"/>
        <dbReference type="ChEBI" id="CHEBI:60377"/>
        <dbReference type="ChEBI" id="CHEBI:85356"/>
        <dbReference type="ChEBI" id="CHEBI:144472"/>
    </reaction>
</comment>
<keyword evidence="17" id="KW-0444">Lipid biosynthesis</keyword>
<evidence type="ECO:0000256" key="12">
    <source>
        <dbReference type="ARBA" id="ARBA00023136"/>
    </source>
</evidence>
<comment type="pathway">
    <text evidence="3">Lipid metabolism.</text>
</comment>
<dbReference type="Pfam" id="PF01066">
    <property type="entry name" value="CDP-OH_P_transf"/>
    <property type="match status" value="1"/>
</dbReference>
<dbReference type="EC" id="2.7.8.-" evidence="17"/>
<feature type="binding site" evidence="17">
    <location>
        <position position="65"/>
    </location>
    <ligand>
        <name>Mg(2+)</name>
        <dbReference type="ChEBI" id="CHEBI:18420"/>
        <label>1</label>
    </ligand>
</feature>
<comment type="subunit">
    <text evidence="5 17">Homodimer.</text>
</comment>
<feature type="binding site" evidence="17">
    <location>
        <position position="65"/>
    </location>
    <ligand>
        <name>Mg(2+)</name>
        <dbReference type="ChEBI" id="CHEBI:18420"/>
        <label>2</label>
    </ligand>
</feature>
<dbReference type="Proteomes" id="UP000886842">
    <property type="component" value="Unassembled WGS sequence"/>
</dbReference>
<comment type="pathway">
    <text evidence="2 17">Phospholipid metabolism; phosphatidylinositol phosphate biosynthesis.</text>
</comment>
<protein>
    <recommendedName>
        <fullName evidence="14 17">Phosphatidylinositol phosphate synthase</fullName>
        <shortName evidence="17">PIP synthase</shortName>
        <ecNumber evidence="17">2.7.8.-</ecNumber>
    </recommendedName>
    <alternativeName>
        <fullName evidence="15 17">CDP-diacylglycerol--D-myo-inositol-3-phosphate 3-phosphatidyltransferase</fullName>
    </alternativeName>
</protein>
<keyword evidence="8 17" id="KW-0812">Transmembrane</keyword>
<evidence type="ECO:0000256" key="9">
    <source>
        <dbReference type="ARBA" id="ARBA00022723"/>
    </source>
</evidence>
<evidence type="ECO:0000256" key="13">
    <source>
        <dbReference type="ARBA" id="ARBA00023935"/>
    </source>
</evidence>
<dbReference type="GO" id="GO:0016780">
    <property type="term" value="F:phosphotransferase activity, for other substituted phosphate groups"/>
    <property type="evidence" value="ECO:0007669"/>
    <property type="project" value="UniProtKB-UniRule"/>
</dbReference>
<keyword evidence="10 17" id="KW-0460">Magnesium</keyword>
<dbReference type="InterPro" id="IPR044268">
    <property type="entry name" value="PIP_synthase_PgsA1"/>
</dbReference>
<feature type="transmembrane region" description="Helical" evidence="17">
    <location>
        <begin position="20"/>
        <end position="44"/>
    </location>
</feature>
<evidence type="ECO:0000256" key="3">
    <source>
        <dbReference type="ARBA" id="ARBA00005189"/>
    </source>
</evidence>
<comment type="similarity">
    <text evidence="4 17 18">Belongs to the CDP-alcohol phosphatidyltransferase class-I family.</text>
</comment>
<evidence type="ECO:0000256" key="6">
    <source>
        <dbReference type="ARBA" id="ARBA00022475"/>
    </source>
</evidence>
<evidence type="ECO:0000256" key="11">
    <source>
        <dbReference type="ARBA" id="ARBA00022989"/>
    </source>
</evidence>
<dbReference type="GO" id="GO:0000287">
    <property type="term" value="F:magnesium ion binding"/>
    <property type="evidence" value="ECO:0007669"/>
    <property type="project" value="UniProtKB-UniRule"/>
</dbReference>